<gene>
    <name evidence="2" type="ORF">C7N83_12630</name>
</gene>
<evidence type="ECO:0000256" key="1">
    <source>
        <dbReference type="SAM" id="Phobius"/>
    </source>
</evidence>
<dbReference type="Proteomes" id="UP000241868">
    <property type="component" value="Unassembled WGS sequence"/>
</dbReference>
<reference evidence="2 3" key="1">
    <citation type="submission" date="2018-03" db="EMBL/GenBank/DDBJ databases">
        <title>Neisseria weixii sp. nov., isolated from the intestinal contents of Tibetan Plateau pika (Ochotona curzoniae) in Yushu, Qinghai Province, China.</title>
        <authorList>
            <person name="Gui Z."/>
        </authorList>
    </citation>
    <scope>NUCLEOTIDE SEQUENCE [LARGE SCALE GENOMIC DNA]</scope>
    <source>
        <strain evidence="2 3">ATCC 51483</strain>
    </source>
</reference>
<dbReference type="EMBL" id="PXYY01000121">
    <property type="protein sequence ID" value="PSJ79366.1"/>
    <property type="molecule type" value="Genomic_DNA"/>
</dbReference>
<sequence length="112" mass="12780">MPIQLFLDCFAVMNAQIIQYRKDFQVCIPDYGFQKSKWRVVLFFNILLPNLGACLHFVCFAHFRAEKRVCGAILKEGSFTRCVGKTGRSGKVGHLVRISNKADGFLYRKDAT</sequence>
<comment type="caution">
    <text evidence="2">The sequence shown here is derived from an EMBL/GenBank/DDBJ whole genome shotgun (WGS) entry which is preliminary data.</text>
</comment>
<keyword evidence="1" id="KW-1133">Transmembrane helix</keyword>
<keyword evidence="1" id="KW-0472">Membrane</keyword>
<protein>
    <submittedName>
        <fullName evidence="2">Uncharacterized protein</fullName>
    </submittedName>
</protein>
<proteinExistence type="predicted"/>
<keyword evidence="3" id="KW-1185">Reference proteome</keyword>
<evidence type="ECO:0000313" key="2">
    <source>
        <dbReference type="EMBL" id="PSJ79366.1"/>
    </source>
</evidence>
<accession>A0A2P7TXA8</accession>
<keyword evidence="1" id="KW-0812">Transmembrane</keyword>
<evidence type="ECO:0000313" key="3">
    <source>
        <dbReference type="Proteomes" id="UP000241868"/>
    </source>
</evidence>
<name>A0A2P7TXA8_9NEIS</name>
<organism evidence="2 3">
    <name type="scientific">Neisseria iguanae</name>
    <dbReference type="NCBI Taxonomy" id="90242"/>
    <lineage>
        <taxon>Bacteria</taxon>
        <taxon>Pseudomonadati</taxon>
        <taxon>Pseudomonadota</taxon>
        <taxon>Betaproteobacteria</taxon>
        <taxon>Neisseriales</taxon>
        <taxon>Neisseriaceae</taxon>
        <taxon>Neisseria</taxon>
    </lineage>
</organism>
<feature type="transmembrane region" description="Helical" evidence="1">
    <location>
        <begin position="40"/>
        <end position="63"/>
    </location>
</feature>
<dbReference type="AlphaFoldDB" id="A0A2P7TXA8"/>